<gene>
    <name evidence="2" type="ORF">EGYM00392_LOCUS46575</name>
</gene>
<protein>
    <submittedName>
        <fullName evidence="2">Uncharacterized protein</fullName>
    </submittedName>
</protein>
<accession>A0A7S1J869</accession>
<dbReference type="EMBL" id="HBGA01125961">
    <property type="protein sequence ID" value="CAD9035421.1"/>
    <property type="molecule type" value="Transcribed_RNA"/>
</dbReference>
<reference evidence="2" key="1">
    <citation type="submission" date="2021-01" db="EMBL/GenBank/DDBJ databases">
        <authorList>
            <person name="Corre E."/>
            <person name="Pelletier E."/>
            <person name="Niang G."/>
            <person name="Scheremetjew M."/>
            <person name="Finn R."/>
            <person name="Kale V."/>
            <person name="Holt S."/>
            <person name="Cochrane G."/>
            <person name="Meng A."/>
            <person name="Brown T."/>
            <person name="Cohen L."/>
        </authorList>
    </citation>
    <scope>NUCLEOTIDE SEQUENCE</scope>
    <source>
        <strain evidence="2">NIES-381</strain>
    </source>
</reference>
<feature type="region of interest" description="Disordered" evidence="1">
    <location>
        <begin position="63"/>
        <end position="107"/>
    </location>
</feature>
<proteinExistence type="predicted"/>
<dbReference type="AlphaFoldDB" id="A0A7S1J869"/>
<name>A0A7S1J869_9EUGL</name>
<evidence type="ECO:0000313" key="2">
    <source>
        <dbReference type="EMBL" id="CAD9035421.1"/>
    </source>
</evidence>
<organism evidence="2">
    <name type="scientific">Eutreptiella gymnastica</name>
    <dbReference type="NCBI Taxonomy" id="73025"/>
    <lineage>
        <taxon>Eukaryota</taxon>
        <taxon>Discoba</taxon>
        <taxon>Euglenozoa</taxon>
        <taxon>Euglenida</taxon>
        <taxon>Spirocuta</taxon>
        <taxon>Euglenophyceae</taxon>
        <taxon>Eutreptiales</taxon>
        <taxon>Eutreptiaceae</taxon>
        <taxon>Eutreptiella</taxon>
    </lineage>
</organism>
<evidence type="ECO:0000256" key="1">
    <source>
        <dbReference type="SAM" id="MobiDB-lite"/>
    </source>
</evidence>
<sequence>MRNEQMASGAIIGRAVKGGVHSNPGVPNLPGETTVDALGSWNDCWTQSLSAARVLRFEASQGQDEILHSPTRGVSKKHNNFGGSDSRSHRSQYASAGHAGPNSRKLC</sequence>